<evidence type="ECO:0000256" key="4">
    <source>
        <dbReference type="ARBA" id="ARBA00022989"/>
    </source>
</evidence>
<accession>A0ABV2DDG0</accession>
<dbReference type="Proteomes" id="UP001548832">
    <property type="component" value="Unassembled WGS sequence"/>
</dbReference>
<feature type="transmembrane region" description="Helical" evidence="6">
    <location>
        <begin position="388"/>
        <end position="406"/>
    </location>
</feature>
<evidence type="ECO:0000313" key="7">
    <source>
        <dbReference type="EMBL" id="MET2827813.1"/>
    </source>
</evidence>
<keyword evidence="4 6" id="KW-1133">Transmembrane helix</keyword>
<evidence type="ECO:0000313" key="8">
    <source>
        <dbReference type="Proteomes" id="UP001548832"/>
    </source>
</evidence>
<dbReference type="EMBL" id="JBEWSZ010000001">
    <property type="protein sequence ID" value="MET2827813.1"/>
    <property type="molecule type" value="Genomic_DNA"/>
</dbReference>
<dbReference type="PANTHER" id="PTHR30250">
    <property type="entry name" value="PST FAMILY PREDICTED COLANIC ACID TRANSPORTER"/>
    <property type="match status" value="1"/>
</dbReference>
<evidence type="ECO:0000256" key="6">
    <source>
        <dbReference type="SAM" id="Phobius"/>
    </source>
</evidence>
<keyword evidence="2" id="KW-1003">Cell membrane</keyword>
<comment type="subcellular location">
    <subcellularLocation>
        <location evidence="1">Cell membrane</location>
        <topology evidence="1">Multi-pass membrane protein</topology>
    </subcellularLocation>
</comment>
<gene>
    <name evidence="7" type="ORF">ABVQ20_12590</name>
</gene>
<name>A0ABV2DDG0_9HYPH</name>
<evidence type="ECO:0008006" key="9">
    <source>
        <dbReference type="Google" id="ProtNLM"/>
    </source>
</evidence>
<feature type="transmembrane region" description="Helical" evidence="6">
    <location>
        <begin position="104"/>
        <end position="123"/>
    </location>
</feature>
<evidence type="ECO:0000256" key="1">
    <source>
        <dbReference type="ARBA" id="ARBA00004651"/>
    </source>
</evidence>
<dbReference type="PANTHER" id="PTHR30250:SF11">
    <property type="entry name" value="O-ANTIGEN TRANSPORTER-RELATED"/>
    <property type="match status" value="1"/>
</dbReference>
<dbReference type="RefSeq" id="WP_354459822.1">
    <property type="nucleotide sequence ID" value="NZ_JBEWSZ010000001.1"/>
</dbReference>
<feature type="transmembrane region" description="Helical" evidence="6">
    <location>
        <begin position="450"/>
        <end position="468"/>
    </location>
</feature>
<sequence length="473" mass="49497">MYYFKYMPVNSIRRGTIRFEAGGLARNTLFALGQSLAVAICLFLSYRLVVAHVGLERFGVWSLLLAGSAMVRIGDVSGGGALARFVAEASRTSDPSRPRDVVHTVILTSLAFNAAIALVLWLGAPSVLPLIVTPSHLAEAHALVPYVVASMVVGALAVAVSSGIDGTQRADQRALVTIVASLVFLGACALLVPSYGVLGFGAAQVLQQTTVLALGWLVLRRHIADLGWLPLRWRRDAFTETSTYALKLNAIGVAGMLFEPLAKFAFNHAGGPALVALYELAARLVVQVRALTVSAATPLVPAFARVSVADPNFKRMLERATRIAAFAAVGTTIATLVGAPVMSLIVLGHLSPELLAMNSALTAAWSINILVVPIYFAAQGVGVLRWNFVSHAAIALSTVFGVFLLVPPFGPAGLIAAIVAGVILSMIIVLFGNAHALGVVGVVRGLWRELLGASALIVLLSSIAYAVATLSAG</sequence>
<feature type="transmembrane region" description="Helical" evidence="6">
    <location>
        <begin position="412"/>
        <end position="443"/>
    </location>
</feature>
<evidence type="ECO:0000256" key="3">
    <source>
        <dbReference type="ARBA" id="ARBA00022692"/>
    </source>
</evidence>
<feature type="transmembrane region" description="Helical" evidence="6">
    <location>
        <begin position="58"/>
        <end position="83"/>
    </location>
</feature>
<feature type="transmembrane region" description="Helical" evidence="6">
    <location>
        <begin position="21"/>
        <end position="46"/>
    </location>
</feature>
<organism evidence="7 8">
    <name type="scientific">Mesorhizobium shangrilense</name>
    <dbReference type="NCBI Taxonomy" id="460060"/>
    <lineage>
        <taxon>Bacteria</taxon>
        <taxon>Pseudomonadati</taxon>
        <taxon>Pseudomonadota</taxon>
        <taxon>Alphaproteobacteria</taxon>
        <taxon>Hyphomicrobiales</taxon>
        <taxon>Phyllobacteriaceae</taxon>
        <taxon>Mesorhizobium</taxon>
    </lineage>
</organism>
<feature type="transmembrane region" description="Helical" evidence="6">
    <location>
        <begin position="174"/>
        <end position="192"/>
    </location>
</feature>
<keyword evidence="3 6" id="KW-0812">Transmembrane</keyword>
<evidence type="ECO:0000256" key="5">
    <source>
        <dbReference type="ARBA" id="ARBA00023136"/>
    </source>
</evidence>
<evidence type="ECO:0000256" key="2">
    <source>
        <dbReference type="ARBA" id="ARBA00022475"/>
    </source>
</evidence>
<protein>
    <recommendedName>
        <fullName evidence="9">Membrane protein involved in the export of O-antigen and teichoic acid</fullName>
    </recommendedName>
</protein>
<dbReference type="InterPro" id="IPR050833">
    <property type="entry name" value="Poly_Biosynth_Transport"/>
</dbReference>
<keyword evidence="5 6" id="KW-0472">Membrane</keyword>
<feature type="transmembrane region" description="Helical" evidence="6">
    <location>
        <begin position="143"/>
        <end position="162"/>
    </location>
</feature>
<keyword evidence="8" id="KW-1185">Reference proteome</keyword>
<feature type="transmembrane region" description="Helical" evidence="6">
    <location>
        <begin position="354"/>
        <end position="376"/>
    </location>
</feature>
<proteinExistence type="predicted"/>
<reference evidence="7 8" key="1">
    <citation type="submission" date="2024-06" db="EMBL/GenBank/DDBJ databases">
        <authorList>
            <person name="Kim D.-U."/>
        </authorList>
    </citation>
    <scope>NUCLEOTIDE SEQUENCE [LARGE SCALE GENOMIC DNA]</scope>
    <source>
        <strain evidence="7 8">KACC15460</strain>
    </source>
</reference>
<feature type="transmembrane region" description="Helical" evidence="6">
    <location>
        <begin position="323"/>
        <end position="348"/>
    </location>
</feature>
<comment type="caution">
    <text evidence="7">The sequence shown here is derived from an EMBL/GenBank/DDBJ whole genome shotgun (WGS) entry which is preliminary data.</text>
</comment>